<keyword evidence="2" id="KW-0560">Oxidoreductase</keyword>
<evidence type="ECO:0000313" key="3">
    <source>
        <dbReference type="EMBL" id="KRV49606.1"/>
    </source>
</evidence>
<feature type="domain" description="ABM" evidence="1">
    <location>
        <begin position="9"/>
        <end position="98"/>
    </location>
</feature>
<dbReference type="Gene3D" id="3.30.70.100">
    <property type="match status" value="1"/>
</dbReference>
<accession>A3R4R2</accession>
<dbReference type="InterPro" id="IPR007138">
    <property type="entry name" value="ABM_dom"/>
</dbReference>
<dbReference type="OrthoDB" id="1493813at2"/>
<protein>
    <submittedName>
        <fullName evidence="2 3">Monooxygenase</fullName>
    </submittedName>
</protein>
<dbReference type="PROSITE" id="PS51725">
    <property type="entry name" value="ABM"/>
    <property type="match status" value="1"/>
</dbReference>
<dbReference type="EMBL" id="EF140901">
    <property type="protein sequence ID" value="ABO15857.1"/>
    <property type="molecule type" value="Genomic_DNA"/>
</dbReference>
<reference evidence="3 4" key="2">
    <citation type="submission" date="2015-10" db="EMBL/GenBank/DDBJ databases">
        <title>Draft genome sequence of pyrrolomycin-producing Streptomyces vitaminophilus.</title>
        <authorList>
            <person name="Graham D.E."/>
            <person name="Mahan K.M."/>
            <person name="Klingeman D.M."/>
            <person name="Hettich R.L."/>
            <person name="Parry R.J."/>
        </authorList>
    </citation>
    <scope>NUCLEOTIDE SEQUENCE [LARGE SCALE GENOMIC DNA]</scope>
    <source>
        <strain evidence="3 4">ATCC 31673</strain>
    </source>
</reference>
<dbReference type="Pfam" id="PF03992">
    <property type="entry name" value="ABM"/>
    <property type="match status" value="1"/>
</dbReference>
<dbReference type="RefSeq" id="WP_018382890.1">
    <property type="nucleotide sequence ID" value="NZ_LLZU01000011.1"/>
</dbReference>
<dbReference type="InterPro" id="IPR011008">
    <property type="entry name" value="Dimeric_a/b-barrel"/>
</dbReference>
<keyword evidence="2" id="KW-0503">Monooxygenase</keyword>
<sequence length="104" mass="11671">MTANPTDVITLVNVYSVEPERQDELVDLLYRTADELMRHQPGFITAHIYRSMDGTRVTNYAQWRSMADFQAVQQLPEAAKYVKASAELGASDPHVYTVASVHTA</sequence>
<dbReference type="STRING" id="76728.AQ490_20005"/>
<evidence type="ECO:0000313" key="2">
    <source>
        <dbReference type="EMBL" id="ABO15857.1"/>
    </source>
</evidence>
<evidence type="ECO:0000313" key="4">
    <source>
        <dbReference type="Proteomes" id="UP000050867"/>
    </source>
</evidence>
<dbReference type="GO" id="GO:0004497">
    <property type="term" value="F:monooxygenase activity"/>
    <property type="evidence" value="ECO:0007669"/>
    <property type="project" value="UniProtKB-KW"/>
</dbReference>
<dbReference type="Proteomes" id="UP000050867">
    <property type="component" value="Unassembled WGS sequence"/>
</dbReference>
<keyword evidence="4" id="KW-1185">Reference proteome</keyword>
<dbReference type="SUPFAM" id="SSF54909">
    <property type="entry name" value="Dimeric alpha+beta barrel"/>
    <property type="match status" value="1"/>
</dbReference>
<dbReference type="AlphaFoldDB" id="A3R4R2"/>
<organism evidence="2">
    <name type="scientific">Wenjunlia vitaminophila</name>
    <name type="common">Streptomyces vitaminophilus</name>
    <dbReference type="NCBI Taxonomy" id="76728"/>
    <lineage>
        <taxon>Bacteria</taxon>
        <taxon>Bacillati</taxon>
        <taxon>Actinomycetota</taxon>
        <taxon>Actinomycetes</taxon>
        <taxon>Kitasatosporales</taxon>
        <taxon>Streptomycetaceae</taxon>
        <taxon>Wenjunlia</taxon>
    </lineage>
</organism>
<evidence type="ECO:0000259" key="1">
    <source>
        <dbReference type="PROSITE" id="PS51725"/>
    </source>
</evidence>
<reference evidence="2" key="1">
    <citation type="journal article" date="2007" name="Antimicrob. Agents Chemother.">
        <title>Cloning and characterization of the pyrrolomycin biosynthetic gene clusters from Actinosporangium vitaminophilum ATCC 31673 and Streptomyces sp. strain UC 11065.</title>
        <authorList>
            <person name="Zhang X."/>
            <person name="Parry R.J."/>
        </authorList>
    </citation>
    <scope>NUCLEOTIDE SEQUENCE</scope>
    <source>
        <strain evidence="2">ATCC 31673</strain>
    </source>
</reference>
<dbReference type="EMBL" id="LLZU01000011">
    <property type="protein sequence ID" value="KRV49606.1"/>
    <property type="molecule type" value="Genomic_DNA"/>
</dbReference>
<dbReference type="eggNOG" id="COG2329">
    <property type="taxonomic scope" value="Bacteria"/>
</dbReference>
<proteinExistence type="predicted"/>
<name>A3R4R2_WENVI</name>
<gene>
    <name evidence="2" type="primary">pyr21</name>
    <name evidence="3" type="ORF">AQ490_20005</name>
</gene>